<gene>
    <name evidence="1" type="ORF">CCAX7_13160</name>
</gene>
<dbReference type="KEGG" id="ccot:CCAX7_13160"/>
<evidence type="ECO:0000313" key="2">
    <source>
        <dbReference type="Proteomes" id="UP000287394"/>
    </source>
</evidence>
<dbReference type="EMBL" id="AP025739">
    <property type="protein sequence ID" value="BDI29265.1"/>
    <property type="molecule type" value="Genomic_DNA"/>
</dbReference>
<sequence>MRNQKGLAPARNAVDATLMSAELMQALRPHMAKVHWAKIVGPQVASVTQVEAVRAGSVLVVRVKNSVWANELTLLKDDIIKRLNQKLGGKVITDLHFKASGLARTKTKLEPVMAKAPGPGEIERLDVSVATRAKIAAAVQKIENDALRQQVERTLLKFAQANEWKKDQGWLPCASCDALTEFHGQEIVLCPACALSRRNRDVQTIQGRPTGQP</sequence>
<dbReference type="PANTHER" id="PTHR36456:SF1">
    <property type="entry name" value="UPF0232 PROTEIN SCO3875"/>
    <property type="match status" value="1"/>
</dbReference>
<proteinExistence type="predicted"/>
<accession>A0A402D4Q6</accession>
<dbReference type="AlphaFoldDB" id="A0A402D4Q6"/>
<dbReference type="PANTHER" id="PTHR36456">
    <property type="entry name" value="UPF0232 PROTEIN SCO3875"/>
    <property type="match status" value="1"/>
</dbReference>
<dbReference type="Proteomes" id="UP000287394">
    <property type="component" value="Chromosome"/>
</dbReference>
<dbReference type="OrthoDB" id="46633at2"/>
<evidence type="ECO:0000313" key="1">
    <source>
        <dbReference type="EMBL" id="BDI29265.1"/>
    </source>
</evidence>
<organism evidence="1 2">
    <name type="scientific">Capsulimonas corticalis</name>
    <dbReference type="NCBI Taxonomy" id="2219043"/>
    <lineage>
        <taxon>Bacteria</taxon>
        <taxon>Bacillati</taxon>
        <taxon>Armatimonadota</taxon>
        <taxon>Armatimonadia</taxon>
        <taxon>Capsulimonadales</taxon>
        <taxon>Capsulimonadaceae</taxon>
        <taxon>Capsulimonas</taxon>
    </lineage>
</organism>
<keyword evidence="2" id="KW-1185">Reference proteome</keyword>
<reference evidence="1 2" key="1">
    <citation type="journal article" date="2019" name="Int. J. Syst. Evol. Microbiol.">
        <title>Capsulimonas corticalis gen. nov., sp. nov., an aerobic capsulated bacterium, of a novel bacterial order, Capsulimonadales ord. nov., of the class Armatimonadia of the phylum Armatimonadetes.</title>
        <authorList>
            <person name="Li J."/>
            <person name="Kudo C."/>
            <person name="Tonouchi A."/>
        </authorList>
    </citation>
    <scope>NUCLEOTIDE SEQUENCE [LARGE SCALE GENOMIC DNA]</scope>
    <source>
        <strain evidence="1 2">AX-7</strain>
    </source>
</reference>
<dbReference type="Pfam" id="PF05258">
    <property type="entry name" value="DciA"/>
    <property type="match status" value="1"/>
</dbReference>
<protein>
    <submittedName>
        <fullName evidence="1">Uncharacterized protein</fullName>
    </submittedName>
</protein>
<dbReference type="InterPro" id="IPR007922">
    <property type="entry name" value="DciA-like"/>
</dbReference>
<dbReference type="RefSeq" id="WP_119324459.1">
    <property type="nucleotide sequence ID" value="NZ_AP025739.1"/>
</dbReference>
<name>A0A402D4Q6_9BACT</name>